<evidence type="ECO:0008006" key="11">
    <source>
        <dbReference type="Google" id="ProtNLM"/>
    </source>
</evidence>
<dbReference type="PROSITE" id="PS00397">
    <property type="entry name" value="RECOMBINASES_1"/>
    <property type="match status" value="1"/>
</dbReference>
<feature type="coiled-coil region" evidence="5">
    <location>
        <begin position="388"/>
        <end position="415"/>
    </location>
</feature>
<keyword evidence="3" id="KW-0233">DNA recombination</keyword>
<dbReference type="InterPro" id="IPR011109">
    <property type="entry name" value="DNA_bind_recombinase_dom"/>
</dbReference>
<evidence type="ECO:0000256" key="4">
    <source>
        <dbReference type="PROSITE-ProRule" id="PRU10137"/>
    </source>
</evidence>
<dbReference type="SUPFAM" id="SSF53041">
    <property type="entry name" value="Resolvase-like"/>
    <property type="match status" value="1"/>
</dbReference>
<feature type="compositionally biased region" description="Basic residues" evidence="6">
    <location>
        <begin position="827"/>
        <end position="857"/>
    </location>
</feature>
<feature type="compositionally biased region" description="Basic and acidic residues" evidence="6">
    <location>
        <begin position="1011"/>
        <end position="1026"/>
    </location>
</feature>
<evidence type="ECO:0000256" key="5">
    <source>
        <dbReference type="SAM" id="Coils"/>
    </source>
</evidence>
<evidence type="ECO:0000256" key="2">
    <source>
        <dbReference type="ARBA" id="ARBA00023125"/>
    </source>
</evidence>
<organism evidence="9 10">
    <name type="scientific">Tsukamurella soli</name>
    <dbReference type="NCBI Taxonomy" id="644556"/>
    <lineage>
        <taxon>Bacteria</taxon>
        <taxon>Bacillati</taxon>
        <taxon>Actinomycetota</taxon>
        <taxon>Actinomycetes</taxon>
        <taxon>Mycobacteriales</taxon>
        <taxon>Tsukamurellaceae</taxon>
        <taxon>Tsukamurella</taxon>
    </lineage>
</organism>
<dbReference type="Gene3D" id="3.40.50.1390">
    <property type="entry name" value="Resolvase, N-terminal catalytic domain"/>
    <property type="match status" value="1"/>
</dbReference>
<evidence type="ECO:0000256" key="3">
    <source>
        <dbReference type="ARBA" id="ARBA00023172"/>
    </source>
</evidence>
<feature type="region of interest" description="Disordered" evidence="6">
    <location>
        <begin position="654"/>
        <end position="703"/>
    </location>
</feature>
<evidence type="ECO:0000259" key="8">
    <source>
        <dbReference type="PROSITE" id="PS51737"/>
    </source>
</evidence>
<feature type="domain" description="Resolvase/invertase-type recombinase catalytic" evidence="7">
    <location>
        <begin position="15"/>
        <end position="168"/>
    </location>
</feature>
<dbReference type="Pfam" id="PF13408">
    <property type="entry name" value="Zn_ribbon_recom"/>
    <property type="match status" value="1"/>
</dbReference>
<feature type="region of interest" description="Disordered" evidence="6">
    <location>
        <begin position="817"/>
        <end position="1026"/>
    </location>
</feature>
<dbReference type="InterPro" id="IPR036162">
    <property type="entry name" value="Resolvase-like_N_sf"/>
</dbReference>
<dbReference type="InterPro" id="IPR025827">
    <property type="entry name" value="Zn_ribbon_recom_dom"/>
</dbReference>
<keyword evidence="5" id="KW-0175">Coiled coil</keyword>
<evidence type="ECO:0000256" key="1">
    <source>
        <dbReference type="ARBA" id="ARBA00022908"/>
    </source>
</evidence>
<keyword evidence="2" id="KW-0238">DNA-binding</keyword>
<accession>A0ABP8KD82</accession>
<dbReference type="InterPro" id="IPR006118">
    <property type="entry name" value="Recombinase_CS"/>
</dbReference>
<dbReference type="Pfam" id="PF00239">
    <property type="entry name" value="Resolvase"/>
    <property type="match status" value="1"/>
</dbReference>
<evidence type="ECO:0000259" key="7">
    <source>
        <dbReference type="PROSITE" id="PS51736"/>
    </source>
</evidence>
<feature type="compositionally biased region" description="Basic and acidic residues" evidence="6">
    <location>
        <begin position="663"/>
        <end position="681"/>
    </location>
</feature>
<sequence length="1026" mass="115229">MNPVTAPPSTSPSKTAITYLRVSTADQATRGGREEGFSIPAQREANTRKAASLDAAIVAEFVDAGESGTSAAKRPELQRMLAYVREHPVDYCIVHKLDRLARSRADDVSIHFALKQAGVTLVSTSENIDETPSGMLMHGIMSSIAEFYSRNLANEVTKGLVQKASLGGTVSRAPLGYKNIHVTDDVGRINRTVAIDPERAHLITWAFYRYAEGDCSLSTLLDQLTDRGLTTRATPKWPSKPVSIPGIHKIMTNPYYKGEVHYRGVIYAGSHEPLVDPATWQQVQDRLGANRSSAVYERRSLCYLRGSVYCGSCGSRLMVIAATNRFGTTYDYMTCSGRQRRTTSCERQAMRLTLIEELIEDEYRTIALSPELRDHIETLVLEDFDHLHATSEAQRQQLDQQRIDLEARRKKLLDAHYAGAVPLDLLKTEQDNIASQLDRIATQLANAASDYEGARAALAETLDLTRDCHAAYLEAGDATRRLFNQAFFSKIYIDEDDQTRERTVRVDYNQPFDDLLSRLVPAKTHHAQQAAEHGQNKTVRPENRTDGVNLPSGSAQGTGCLPSTLVELRGFEPLTPTLPVWCATSCAIAPYSVVLPRLTAWENLQHRPVGSQIAWWERFRSHQAIWSLEQRREPGRIAESVDLCPVVQHRRRPLAAEAGEQGQPRRGEVGRRGGVRTTRDRTGHRRGQRDARRGGRLAGDPREVGVAPVGGAVLLRLLLEQRGVHGEPCLLLLVRRHRRPRDRQHRPCGAHRVRLRRAALVEEVQQVEAHPQLPHLDRLHHRSPGLLLELAAVRAQEVLELVDRDLGTRTARDETCVRRQGAVAARGRGRRRRHRRQRDRRQHILGRRRAMPHRRHAPHAEPRDDPEHHHGREGDQRDHPARQTPGRGSRTTGRRKRRPGECGLPGDPVERGGELPRRREAATLGVREDTQDRPRKPRGWSAQQLPCHRRERRHVDTRTDGPARPGTVIGESRLLDLPAAEDDADPRRRDADARGPEGPELGVQLGPDPADDGHDDGQRHRPELRY</sequence>
<dbReference type="EMBL" id="BAABFR010000124">
    <property type="protein sequence ID" value="GAA4404532.1"/>
    <property type="molecule type" value="Genomic_DNA"/>
</dbReference>
<keyword evidence="1" id="KW-0229">DNA integration</keyword>
<comment type="caution">
    <text evidence="9">The sequence shown here is derived from an EMBL/GenBank/DDBJ whole genome shotgun (WGS) entry which is preliminary data.</text>
</comment>
<name>A0ABP8KD82_9ACTN</name>
<dbReference type="Proteomes" id="UP001500635">
    <property type="component" value="Unassembled WGS sequence"/>
</dbReference>
<dbReference type="Pfam" id="PF07508">
    <property type="entry name" value="Recombinase"/>
    <property type="match status" value="1"/>
</dbReference>
<feature type="compositionally biased region" description="Basic and acidic residues" evidence="6">
    <location>
        <begin position="908"/>
        <end position="934"/>
    </location>
</feature>
<evidence type="ECO:0000256" key="6">
    <source>
        <dbReference type="SAM" id="MobiDB-lite"/>
    </source>
</evidence>
<dbReference type="InterPro" id="IPR006119">
    <property type="entry name" value="Resolv_N"/>
</dbReference>
<evidence type="ECO:0000313" key="10">
    <source>
        <dbReference type="Proteomes" id="UP001500635"/>
    </source>
</evidence>
<feature type="domain" description="Recombinase" evidence="8">
    <location>
        <begin position="174"/>
        <end position="293"/>
    </location>
</feature>
<dbReference type="InterPro" id="IPR050639">
    <property type="entry name" value="SSR_resolvase"/>
</dbReference>
<dbReference type="CDD" id="cd00338">
    <property type="entry name" value="Ser_Recombinase"/>
    <property type="match status" value="1"/>
</dbReference>
<feature type="compositionally biased region" description="Basic and acidic residues" evidence="6">
    <location>
        <begin position="688"/>
        <end position="703"/>
    </location>
</feature>
<keyword evidence="10" id="KW-1185">Reference proteome</keyword>
<dbReference type="PANTHER" id="PTHR30461:SF23">
    <property type="entry name" value="DNA RECOMBINASE-RELATED"/>
    <property type="match status" value="1"/>
</dbReference>
<dbReference type="InterPro" id="IPR038109">
    <property type="entry name" value="DNA_bind_recomb_sf"/>
</dbReference>
<dbReference type="Gene3D" id="3.90.1750.20">
    <property type="entry name" value="Putative Large Serine Recombinase, Chain B, Domain 2"/>
    <property type="match status" value="1"/>
</dbReference>
<feature type="region of interest" description="Disordered" evidence="6">
    <location>
        <begin position="525"/>
        <end position="554"/>
    </location>
</feature>
<proteinExistence type="predicted"/>
<feature type="compositionally biased region" description="Basic and acidic residues" evidence="6">
    <location>
        <begin position="858"/>
        <end position="881"/>
    </location>
</feature>
<evidence type="ECO:0000313" key="9">
    <source>
        <dbReference type="EMBL" id="GAA4404532.1"/>
    </source>
</evidence>
<reference evidence="10" key="1">
    <citation type="journal article" date="2019" name="Int. J. Syst. Evol. Microbiol.">
        <title>The Global Catalogue of Microorganisms (GCM) 10K type strain sequencing project: providing services to taxonomists for standard genome sequencing and annotation.</title>
        <authorList>
            <consortium name="The Broad Institute Genomics Platform"/>
            <consortium name="The Broad Institute Genome Sequencing Center for Infectious Disease"/>
            <person name="Wu L."/>
            <person name="Ma J."/>
        </authorList>
    </citation>
    <scope>NUCLEOTIDE SEQUENCE [LARGE SCALE GENOMIC DNA]</scope>
    <source>
        <strain evidence="10">JCM 17688</strain>
    </source>
</reference>
<feature type="active site" description="O-(5'-phospho-DNA)-serine intermediate" evidence="4">
    <location>
        <position position="23"/>
    </location>
</feature>
<dbReference type="SMART" id="SM00857">
    <property type="entry name" value="Resolvase"/>
    <property type="match status" value="1"/>
</dbReference>
<feature type="compositionally biased region" description="Basic and acidic residues" evidence="6">
    <location>
        <begin position="985"/>
        <end position="997"/>
    </location>
</feature>
<dbReference type="PROSITE" id="PS51736">
    <property type="entry name" value="RECOMBINASES_3"/>
    <property type="match status" value="1"/>
</dbReference>
<dbReference type="PROSITE" id="PS51737">
    <property type="entry name" value="RECOMBINASE_DNA_BIND"/>
    <property type="match status" value="1"/>
</dbReference>
<protein>
    <recommendedName>
        <fullName evidence="11">Site-specific DNA recombinase</fullName>
    </recommendedName>
</protein>
<dbReference type="PANTHER" id="PTHR30461">
    <property type="entry name" value="DNA-INVERTASE FROM LAMBDOID PROPHAGE"/>
    <property type="match status" value="1"/>
</dbReference>
<feature type="compositionally biased region" description="Low complexity" evidence="6">
    <location>
        <begin position="882"/>
        <end position="891"/>
    </location>
</feature>
<gene>
    <name evidence="9" type="ORF">GCM10023147_47110</name>
</gene>